<accession>A0AAW0ZRM1</accession>
<protein>
    <submittedName>
        <fullName evidence="1">Uncharacterized protein</fullName>
    </submittedName>
</protein>
<dbReference type="AlphaFoldDB" id="A0AAW0ZRM1"/>
<organism evidence="1 2">
    <name type="scientific">Tetragonisca angustula</name>
    <dbReference type="NCBI Taxonomy" id="166442"/>
    <lineage>
        <taxon>Eukaryota</taxon>
        <taxon>Metazoa</taxon>
        <taxon>Ecdysozoa</taxon>
        <taxon>Arthropoda</taxon>
        <taxon>Hexapoda</taxon>
        <taxon>Insecta</taxon>
        <taxon>Pterygota</taxon>
        <taxon>Neoptera</taxon>
        <taxon>Endopterygota</taxon>
        <taxon>Hymenoptera</taxon>
        <taxon>Apocrita</taxon>
        <taxon>Aculeata</taxon>
        <taxon>Apoidea</taxon>
        <taxon>Anthophila</taxon>
        <taxon>Apidae</taxon>
        <taxon>Tetragonisca</taxon>
    </lineage>
</organism>
<name>A0AAW0ZRM1_9HYME</name>
<sequence>MGSVSSISSPEFSDSLDSMVPCQCIDNDANCNLDQHTYDRHSIDDNADRRQIRRNGHTEICSMRSPKNASVHPNSKYFGNNQNAYKLRDSVPDNLMSVVGNCEEKKANDVRRVASSDSIPRSSFNGLTLSPGCRVLSQDCVRRSKSPDVRNTIVPLRYIQSAKGTWTYNL</sequence>
<keyword evidence="2" id="KW-1185">Reference proteome</keyword>
<evidence type="ECO:0000313" key="1">
    <source>
        <dbReference type="EMBL" id="KAK9300061.1"/>
    </source>
</evidence>
<proteinExistence type="predicted"/>
<dbReference type="EMBL" id="JAWNGG020000134">
    <property type="protein sequence ID" value="KAK9300061.1"/>
    <property type="molecule type" value="Genomic_DNA"/>
</dbReference>
<evidence type="ECO:0000313" key="2">
    <source>
        <dbReference type="Proteomes" id="UP001432146"/>
    </source>
</evidence>
<comment type="caution">
    <text evidence="1">The sequence shown here is derived from an EMBL/GenBank/DDBJ whole genome shotgun (WGS) entry which is preliminary data.</text>
</comment>
<gene>
    <name evidence="1" type="ORF">QLX08_007110</name>
</gene>
<reference evidence="1 2" key="1">
    <citation type="submission" date="2024-05" db="EMBL/GenBank/DDBJ databases">
        <title>The nuclear and mitochondrial genome assemblies of Tetragonisca angustula (Apidae: Meliponini), a tiny yet remarkable pollinator in the Neotropics.</title>
        <authorList>
            <person name="Ferrari R."/>
            <person name="Ricardo P.C."/>
            <person name="Dias F.C."/>
            <person name="Araujo N.S."/>
            <person name="Soares D.O."/>
            <person name="Zhou Q.-S."/>
            <person name="Zhu C.-D."/>
            <person name="Coutinho L."/>
            <person name="Airas M.C."/>
            <person name="Batista T.M."/>
        </authorList>
    </citation>
    <scope>NUCLEOTIDE SEQUENCE [LARGE SCALE GENOMIC DNA]</scope>
    <source>
        <strain evidence="1">ASF017062</strain>
        <tissue evidence="1">Abdomen</tissue>
    </source>
</reference>
<dbReference type="Proteomes" id="UP001432146">
    <property type="component" value="Unassembled WGS sequence"/>
</dbReference>